<evidence type="ECO:0000256" key="1">
    <source>
        <dbReference type="ARBA" id="ARBA00004651"/>
    </source>
</evidence>
<dbReference type="Gene3D" id="1.20.1250.20">
    <property type="entry name" value="MFS general substrate transporter like domains"/>
    <property type="match status" value="1"/>
</dbReference>
<feature type="transmembrane region" description="Helical" evidence="7">
    <location>
        <begin position="197"/>
        <end position="220"/>
    </location>
</feature>
<dbReference type="InterPro" id="IPR010290">
    <property type="entry name" value="TM_effector"/>
</dbReference>
<feature type="transmembrane region" description="Helical" evidence="7">
    <location>
        <begin position="131"/>
        <end position="152"/>
    </location>
</feature>
<evidence type="ECO:0000313" key="10">
    <source>
        <dbReference type="Proteomes" id="UP000219994"/>
    </source>
</evidence>
<organism evidence="9 10">
    <name type="scientific">Candidatus Lumbricidiphila eiseniae</name>
    <dbReference type="NCBI Taxonomy" id="1969409"/>
    <lineage>
        <taxon>Bacteria</taxon>
        <taxon>Bacillati</taxon>
        <taxon>Actinomycetota</taxon>
        <taxon>Actinomycetes</taxon>
        <taxon>Micrococcales</taxon>
        <taxon>Microbacteriaceae</taxon>
        <taxon>Candidatus Lumbricidiphila</taxon>
    </lineage>
</organism>
<evidence type="ECO:0000256" key="6">
    <source>
        <dbReference type="ARBA" id="ARBA00023136"/>
    </source>
</evidence>
<evidence type="ECO:0000256" key="5">
    <source>
        <dbReference type="ARBA" id="ARBA00022989"/>
    </source>
</evidence>
<feature type="domain" description="Major facilitator superfamily (MFS) profile" evidence="8">
    <location>
        <begin position="225"/>
        <end position="462"/>
    </location>
</feature>
<dbReference type="Proteomes" id="UP000219994">
    <property type="component" value="Unassembled WGS sequence"/>
</dbReference>
<reference evidence="10" key="1">
    <citation type="submission" date="2017-03" db="EMBL/GenBank/DDBJ databases">
        <authorList>
            <person name="Lund M.B."/>
        </authorList>
    </citation>
    <scope>NUCLEOTIDE SEQUENCE [LARGE SCALE GENOMIC DNA]</scope>
</reference>
<keyword evidence="4 7" id="KW-0812">Transmembrane</keyword>
<keyword evidence="2" id="KW-0813">Transport</keyword>
<evidence type="ECO:0000259" key="8">
    <source>
        <dbReference type="PROSITE" id="PS50850"/>
    </source>
</evidence>
<name>A0A2A6FU46_9MICO</name>
<dbReference type="AlphaFoldDB" id="A0A2A6FU46"/>
<keyword evidence="5 7" id="KW-1133">Transmembrane helix</keyword>
<accession>A0A2A6FU46</accession>
<dbReference type="InterPro" id="IPR036259">
    <property type="entry name" value="MFS_trans_sf"/>
</dbReference>
<feature type="transmembrane region" description="Helical" evidence="7">
    <location>
        <begin position="426"/>
        <end position="447"/>
    </location>
</feature>
<dbReference type="GO" id="GO:0005886">
    <property type="term" value="C:plasma membrane"/>
    <property type="evidence" value="ECO:0007669"/>
    <property type="project" value="UniProtKB-SubCell"/>
</dbReference>
<dbReference type="PROSITE" id="PS50850">
    <property type="entry name" value="MFS"/>
    <property type="match status" value="1"/>
</dbReference>
<feature type="transmembrane region" description="Helical" evidence="7">
    <location>
        <begin position="336"/>
        <end position="352"/>
    </location>
</feature>
<gene>
    <name evidence="9" type="ORF">B5766_03215</name>
</gene>
<feature type="transmembrane region" description="Helical" evidence="7">
    <location>
        <begin position="397"/>
        <end position="420"/>
    </location>
</feature>
<dbReference type="SUPFAM" id="SSF103473">
    <property type="entry name" value="MFS general substrate transporter"/>
    <property type="match status" value="1"/>
</dbReference>
<comment type="caution">
    <text evidence="9">The sequence shown here is derived from an EMBL/GenBank/DDBJ whole genome shotgun (WGS) entry which is preliminary data.</text>
</comment>
<dbReference type="PANTHER" id="PTHR23513">
    <property type="entry name" value="INTEGRAL MEMBRANE EFFLUX PROTEIN-RELATED"/>
    <property type="match status" value="1"/>
</dbReference>
<feature type="transmembrane region" description="Helical" evidence="7">
    <location>
        <begin position="310"/>
        <end position="329"/>
    </location>
</feature>
<protein>
    <recommendedName>
        <fullName evidence="8">Major facilitator superfamily (MFS) profile domain-containing protein</fullName>
    </recommendedName>
</protein>
<proteinExistence type="predicted"/>
<evidence type="ECO:0000256" key="2">
    <source>
        <dbReference type="ARBA" id="ARBA00022448"/>
    </source>
</evidence>
<dbReference type="InterPro" id="IPR020846">
    <property type="entry name" value="MFS_dom"/>
</dbReference>
<evidence type="ECO:0000256" key="3">
    <source>
        <dbReference type="ARBA" id="ARBA00022475"/>
    </source>
</evidence>
<feature type="transmembrane region" description="Helical" evidence="7">
    <location>
        <begin position="158"/>
        <end position="176"/>
    </location>
</feature>
<dbReference type="EMBL" id="NAEP01000023">
    <property type="protein sequence ID" value="PDQ36156.1"/>
    <property type="molecule type" value="Genomic_DNA"/>
</dbReference>
<evidence type="ECO:0000256" key="4">
    <source>
        <dbReference type="ARBA" id="ARBA00022692"/>
    </source>
</evidence>
<feature type="transmembrane region" description="Helical" evidence="7">
    <location>
        <begin position="226"/>
        <end position="245"/>
    </location>
</feature>
<keyword evidence="6 7" id="KW-0472">Membrane</keyword>
<evidence type="ECO:0000256" key="7">
    <source>
        <dbReference type="SAM" id="Phobius"/>
    </source>
</evidence>
<dbReference type="Pfam" id="PF05977">
    <property type="entry name" value="MFS_3"/>
    <property type="match status" value="1"/>
</dbReference>
<feature type="transmembrane region" description="Helical" evidence="7">
    <location>
        <begin position="68"/>
        <end position="86"/>
    </location>
</feature>
<dbReference type="CDD" id="cd06173">
    <property type="entry name" value="MFS_MefA_like"/>
    <property type="match status" value="1"/>
</dbReference>
<keyword evidence="3" id="KW-1003">Cell membrane</keyword>
<evidence type="ECO:0000313" key="9">
    <source>
        <dbReference type="EMBL" id="PDQ36156.1"/>
    </source>
</evidence>
<feature type="transmembrane region" description="Helical" evidence="7">
    <location>
        <begin position="358"/>
        <end position="376"/>
    </location>
</feature>
<sequence length="462" mass="49696">MPASLLVFQMTDIIYRGYPNDRRASRFAAVTTNLGEVFLPETAPFPVVSSRIRWRDTLLSLRSREYQWYAAGLVFASIGGWFARIATDWLVLELTHDVAMVGLVIAVQLLPPTVFGAWGGVISDWIAPKTMLVLTQLAFAVLYVWLGLLVGTGSAEKFWILVISVLIGFVSCIEGPSRAVLTYQAVGVRMLPNAISLNAVLPQLGGILGTVFVGVVMSVFGIKAAVFVAALCLLVSAVSVARIHTARLEVRPNTKPGMGHIRDALRYVIRKPSIVLSLLMISVLSVSGLQASVLNAWMADSKFHTGAAGYSLFATLGTIGALIGGVLSARRRRISVFDNAVMLGVSGLIWLSCGLTPWLAPFLGGLLISGVLRMLFLVGNDTLTQLSSNAAIRGRIVALYLTVVTGGQVLGSVLMGWMVSELGADVTFVITGVVPLVVAVAICLFLWNRSRRLGRESMHLLE</sequence>
<dbReference type="GO" id="GO:0022857">
    <property type="term" value="F:transmembrane transporter activity"/>
    <property type="evidence" value="ECO:0007669"/>
    <property type="project" value="InterPro"/>
</dbReference>
<dbReference type="PANTHER" id="PTHR23513:SF11">
    <property type="entry name" value="STAPHYLOFERRIN A TRANSPORTER"/>
    <property type="match status" value="1"/>
</dbReference>
<feature type="transmembrane region" description="Helical" evidence="7">
    <location>
        <begin position="274"/>
        <end position="298"/>
    </location>
</feature>
<feature type="transmembrane region" description="Helical" evidence="7">
    <location>
        <begin position="98"/>
        <end position="119"/>
    </location>
</feature>
<comment type="subcellular location">
    <subcellularLocation>
        <location evidence="1">Cell membrane</location>
        <topology evidence="1">Multi-pass membrane protein</topology>
    </subcellularLocation>
</comment>